<dbReference type="Proteomes" id="UP001189429">
    <property type="component" value="Unassembled WGS sequence"/>
</dbReference>
<feature type="signal peptide" evidence="2">
    <location>
        <begin position="1"/>
        <end position="18"/>
    </location>
</feature>
<comment type="caution">
    <text evidence="3">The sequence shown here is derived from an EMBL/GenBank/DDBJ whole genome shotgun (WGS) entry which is preliminary data.</text>
</comment>
<evidence type="ECO:0000313" key="3">
    <source>
        <dbReference type="EMBL" id="CAK0854249.1"/>
    </source>
</evidence>
<feature type="compositionally biased region" description="Basic and acidic residues" evidence="1">
    <location>
        <begin position="713"/>
        <end position="735"/>
    </location>
</feature>
<gene>
    <name evidence="3" type="ORF">PCOR1329_LOCUS45416</name>
</gene>
<keyword evidence="2" id="KW-0732">Signal</keyword>
<evidence type="ECO:0008006" key="5">
    <source>
        <dbReference type="Google" id="ProtNLM"/>
    </source>
</evidence>
<feature type="compositionally biased region" description="Low complexity" evidence="1">
    <location>
        <begin position="48"/>
        <end position="59"/>
    </location>
</feature>
<reference evidence="3" key="1">
    <citation type="submission" date="2023-10" db="EMBL/GenBank/DDBJ databases">
        <authorList>
            <person name="Chen Y."/>
            <person name="Shah S."/>
            <person name="Dougan E. K."/>
            <person name="Thang M."/>
            <person name="Chan C."/>
        </authorList>
    </citation>
    <scope>NUCLEOTIDE SEQUENCE [LARGE SCALE GENOMIC DNA]</scope>
</reference>
<feature type="compositionally biased region" description="Low complexity" evidence="1">
    <location>
        <begin position="681"/>
        <end position="692"/>
    </location>
</feature>
<feature type="compositionally biased region" description="Low complexity" evidence="1">
    <location>
        <begin position="75"/>
        <end position="109"/>
    </location>
</feature>
<feature type="region of interest" description="Disordered" evidence="1">
    <location>
        <begin position="46"/>
        <end position="110"/>
    </location>
</feature>
<dbReference type="EMBL" id="CAUYUJ010015461">
    <property type="protein sequence ID" value="CAK0854249.1"/>
    <property type="molecule type" value="Genomic_DNA"/>
</dbReference>
<feature type="compositionally biased region" description="Basic residues" evidence="1">
    <location>
        <begin position="701"/>
        <end position="710"/>
    </location>
</feature>
<name>A0ABN9U5I5_9DINO</name>
<accession>A0ABN9U5I5</accession>
<organism evidence="3 4">
    <name type="scientific">Prorocentrum cordatum</name>
    <dbReference type="NCBI Taxonomy" id="2364126"/>
    <lineage>
        <taxon>Eukaryota</taxon>
        <taxon>Sar</taxon>
        <taxon>Alveolata</taxon>
        <taxon>Dinophyceae</taxon>
        <taxon>Prorocentrales</taxon>
        <taxon>Prorocentraceae</taxon>
        <taxon>Prorocentrum</taxon>
    </lineage>
</organism>
<evidence type="ECO:0000256" key="1">
    <source>
        <dbReference type="SAM" id="MobiDB-lite"/>
    </source>
</evidence>
<feature type="chain" id="PRO_5045155251" description="Exostosin GT47 domain-containing protein" evidence="2">
    <location>
        <begin position="19"/>
        <end position="752"/>
    </location>
</feature>
<evidence type="ECO:0000256" key="2">
    <source>
        <dbReference type="SAM" id="SignalP"/>
    </source>
</evidence>
<sequence>MVAPKCVALLSVVGVVLATVSTYAILNDWRRLAHGVRLTEPAPTEQISAASTAVAGTTAERLASSTSNTVNEGPSTTTSSTTSITTSSTTSNTVNEGPSTTTSSTTSTSAMASDQVVVNIGSSWENHMCVNATSSVSCDVEAAQHGLRLNRDFSGSTDTFHVVAYGSRVCVKRTDDAVGGWGMNLTIGCTRSAAAVTSPITNPIPRRYVQAWLEEMYPKPEPQLLHARLSFQDTSAFPDKPLVSIGAMCDWLFIENMAGPRFPLQFVKVRSPPRTVFLDLRFDLRKMIRLLKKDVFPYIDKPVVVLTTSQDRTIPHQRDRRFGNITHEALQSFARLLDDRLIERWVTENLDDSTFHDKLAGIPTGFYTPNCEIAGQANQDCSQEWWSVIKAGWLVPLSQRPLTVSCNGRRHDEAAAGQFTDRVNALNNCRPGGSWGDFSEFRGEMFSNQFAVWWQNHSFVLCPHGGGLDPSPRAFMAIASGTIPIVQSTPGLDTVYSQLPVAFVRDWEPASISVEKLQRWRDDLAPQYEDPELVAKVIARLTMKHWWEGTVNRTVRMTNKTKRKTNNKRRKAAAQTAVGIQRAPTQEGAAQTAVGIQRAPTQHELGAAQTAGGIQRAPTQKEGDERTAVGSEHIPTQEESAAEVEAGIQRAAGQKAGSRRRKGGGKQRSSQETTRPRTEHAGSAAQAAPGSPRVARELIKRGSRQQRKSGGKSMEEITRRRKEIRVAKRRADEAARGLPAAPLGSGPPGRRR</sequence>
<keyword evidence="4" id="KW-1185">Reference proteome</keyword>
<feature type="region of interest" description="Disordered" evidence="1">
    <location>
        <begin position="561"/>
        <end position="594"/>
    </location>
</feature>
<evidence type="ECO:0000313" key="4">
    <source>
        <dbReference type="Proteomes" id="UP001189429"/>
    </source>
</evidence>
<feature type="compositionally biased region" description="Basic residues" evidence="1">
    <location>
        <begin position="561"/>
        <end position="572"/>
    </location>
</feature>
<feature type="compositionally biased region" description="Polar residues" evidence="1">
    <location>
        <begin position="63"/>
        <end position="74"/>
    </location>
</feature>
<feature type="region of interest" description="Disordered" evidence="1">
    <location>
        <begin position="606"/>
        <end position="752"/>
    </location>
</feature>
<proteinExistence type="predicted"/>
<protein>
    <recommendedName>
        <fullName evidence="5">Exostosin GT47 domain-containing protein</fullName>
    </recommendedName>
</protein>